<keyword evidence="1" id="KW-0472">Membrane</keyword>
<evidence type="ECO:0000256" key="1">
    <source>
        <dbReference type="SAM" id="Phobius"/>
    </source>
</evidence>
<dbReference type="AlphaFoldDB" id="A0A0A9DJ64"/>
<keyword evidence="1" id="KW-0812">Transmembrane</keyword>
<feature type="transmembrane region" description="Helical" evidence="1">
    <location>
        <begin position="40"/>
        <end position="60"/>
    </location>
</feature>
<proteinExistence type="predicted"/>
<protein>
    <submittedName>
        <fullName evidence="2">Uncharacterized protein</fullName>
    </submittedName>
</protein>
<reference evidence="2" key="1">
    <citation type="submission" date="2014-09" db="EMBL/GenBank/DDBJ databases">
        <authorList>
            <person name="Magalhaes I.L.F."/>
            <person name="Oliveira U."/>
            <person name="Santos F.R."/>
            <person name="Vidigal T.H.D.A."/>
            <person name="Brescovit A.D."/>
            <person name="Santos A.J."/>
        </authorList>
    </citation>
    <scope>NUCLEOTIDE SEQUENCE</scope>
    <source>
        <tissue evidence="2">Shoot tissue taken approximately 20 cm above the soil surface</tissue>
    </source>
</reference>
<feature type="transmembrane region" description="Helical" evidence="1">
    <location>
        <begin position="12"/>
        <end position="28"/>
    </location>
</feature>
<organism evidence="2">
    <name type="scientific">Arundo donax</name>
    <name type="common">Giant reed</name>
    <name type="synonym">Donax arundinaceus</name>
    <dbReference type="NCBI Taxonomy" id="35708"/>
    <lineage>
        <taxon>Eukaryota</taxon>
        <taxon>Viridiplantae</taxon>
        <taxon>Streptophyta</taxon>
        <taxon>Embryophyta</taxon>
        <taxon>Tracheophyta</taxon>
        <taxon>Spermatophyta</taxon>
        <taxon>Magnoliopsida</taxon>
        <taxon>Liliopsida</taxon>
        <taxon>Poales</taxon>
        <taxon>Poaceae</taxon>
        <taxon>PACMAD clade</taxon>
        <taxon>Arundinoideae</taxon>
        <taxon>Arundineae</taxon>
        <taxon>Arundo</taxon>
    </lineage>
</organism>
<reference evidence="2" key="2">
    <citation type="journal article" date="2015" name="Data Brief">
        <title>Shoot transcriptome of the giant reed, Arundo donax.</title>
        <authorList>
            <person name="Barrero R.A."/>
            <person name="Guerrero F.D."/>
            <person name="Moolhuijzen P."/>
            <person name="Goolsby J.A."/>
            <person name="Tidwell J."/>
            <person name="Bellgard S.E."/>
            <person name="Bellgard M.I."/>
        </authorList>
    </citation>
    <scope>NUCLEOTIDE SEQUENCE</scope>
    <source>
        <tissue evidence="2">Shoot tissue taken approximately 20 cm above the soil surface</tissue>
    </source>
</reference>
<keyword evidence="1" id="KW-1133">Transmembrane helix</keyword>
<name>A0A0A9DJ64_ARUDO</name>
<sequence>MPTQCIHRFRVMMYYHVTRLPFFIFSYQDYPIYLQFSVGTIMPIPIFCPSFFTTLVLLCFKTKMVLEW</sequence>
<dbReference type="EMBL" id="GBRH01209306">
    <property type="protein sequence ID" value="JAD88589.1"/>
    <property type="molecule type" value="Transcribed_RNA"/>
</dbReference>
<accession>A0A0A9DJ64</accession>
<evidence type="ECO:0000313" key="2">
    <source>
        <dbReference type="EMBL" id="JAD88589.1"/>
    </source>
</evidence>